<evidence type="ECO:0000256" key="5">
    <source>
        <dbReference type="ARBA" id="ARBA00022989"/>
    </source>
</evidence>
<evidence type="ECO:0000256" key="6">
    <source>
        <dbReference type="ARBA" id="ARBA00023136"/>
    </source>
</evidence>
<dbReference type="GO" id="GO:0008137">
    <property type="term" value="F:NADH dehydrogenase (ubiquinone) activity"/>
    <property type="evidence" value="ECO:0007669"/>
    <property type="project" value="InterPro"/>
</dbReference>
<evidence type="ECO:0000313" key="11">
    <source>
        <dbReference type="EMBL" id="MBD1401219.1"/>
    </source>
</evidence>
<comment type="similarity">
    <text evidence="2">Belongs to the CPA3 antiporters (TC 2.A.63) subunit D family.</text>
</comment>
<feature type="domain" description="NADH:quinone oxidoreductase/Mrp antiporter transmembrane" evidence="9">
    <location>
        <begin position="138"/>
        <end position="430"/>
    </location>
</feature>
<feature type="domain" description="NADH-Ubiquinone oxidoreductase (complex I) chain 5 N-terminal" evidence="10">
    <location>
        <begin position="76"/>
        <end position="116"/>
    </location>
</feature>
<feature type="transmembrane region" description="Helical" evidence="8">
    <location>
        <begin position="457"/>
        <end position="478"/>
    </location>
</feature>
<feature type="transmembrane region" description="Helical" evidence="8">
    <location>
        <begin position="120"/>
        <end position="138"/>
    </location>
</feature>
<feature type="transmembrane region" description="Helical" evidence="8">
    <location>
        <begin position="308"/>
        <end position="328"/>
    </location>
</feature>
<dbReference type="InterPro" id="IPR003918">
    <property type="entry name" value="NADH_UbQ_OxRdtase"/>
</dbReference>
<feature type="transmembrane region" description="Helical" evidence="8">
    <location>
        <begin position="250"/>
        <end position="270"/>
    </location>
</feature>
<feature type="transmembrane region" description="Helical" evidence="8">
    <location>
        <begin position="419"/>
        <end position="445"/>
    </location>
</feature>
<dbReference type="AlphaFoldDB" id="A0A8J6UPZ5"/>
<dbReference type="Proteomes" id="UP000632828">
    <property type="component" value="Unassembled WGS sequence"/>
</dbReference>
<keyword evidence="3" id="KW-1003">Cell membrane</keyword>
<feature type="transmembrane region" description="Helical" evidence="8">
    <location>
        <begin position="84"/>
        <end position="108"/>
    </location>
</feature>
<sequence length="500" mass="53808">MRNRPLTELFLHQQWLIWLTLLPLGAAVAAFLAPQQARWIGLATALLLPVCALAGILSVTLTHADPITAGGWPTPLGIELRRDGLALVMLAVTALVGFIISCYALGYFPVHDRHYDKVRYFWPLWLFLWGSCNALFVSGDLFNLYVTLELVTLSSVALIALEGGKQALAAALRYLFIGLLGSLSYLLGVGLLYGSYATVDIALLGEMISATRLNHAAMALMVAGLVLKSALFPLHFWLPQAHTMAPAPVSAALSALVVKAAYVILLRLWFEVFPALDTFAVGHLLGLLGSIAIVWGSLMALRQERLKLLIAYSTVAQIGYLYLVFPLAQPETMAAAWTGGVLLMMTHACGKSAMFMVAGTIHHTAGSDRLSRLAGAGGPVGVLAVVFTLAATTIIGLPPSGGFFAKWIFINAALVTGQWWYLPIILSGTLLAAAYIARVLGWAFLDVKRSSYPVIPWVMKWPPLVLSVIALLFGLIAYEPIQIALIGAPVHGSIMVEMTP</sequence>
<evidence type="ECO:0000256" key="3">
    <source>
        <dbReference type="ARBA" id="ARBA00022475"/>
    </source>
</evidence>
<gene>
    <name evidence="11" type="ORF">ICT70_11085</name>
</gene>
<keyword evidence="5 8" id="KW-1133">Transmembrane helix</keyword>
<feature type="transmembrane region" description="Helical" evidence="8">
    <location>
        <begin position="174"/>
        <end position="196"/>
    </location>
</feature>
<protein>
    <submittedName>
        <fullName evidence="11">Oxidoreductase</fullName>
    </submittedName>
</protein>
<dbReference type="InterPro" id="IPR050586">
    <property type="entry name" value="CPA3_Na-H_Antiporter_D"/>
</dbReference>
<feature type="transmembrane region" description="Helical" evidence="8">
    <location>
        <begin position="373"/>
        <end position="399"/>
    </location>
</feature>
<dbReference type="GO" id="GO:0042773">
    <property type="term" value="P:ATP synthesis coupled electron transport"/>
    <property type="evidence" value="ECO:0007669"/>
    <property type="project" value="InterPro"/>
</dbReference>
<dbReference type="GO" id="GO:0005886">
    <property type="term" value="C:plasma membrane"/>
    <property type="evidence" value="ECO:0007669"/>
    <property type="project" value="UniProtKB-SubCell"/>
</dbReference>
<feature type="transmembrane region" description="Helical" evidence="8">
    <location>
        <begin position="334"/>
        <end position="361"/>
    </location>
</feature>
<dbReference type="EMBL" id="JACWUN010000012">
    <property type="protein sequence ID" value="MBD1401219.1"/>
    <property type="molecule type" value="Genomic_DNA"/>
</dbReference>
<feature type="transmembrane region" description="Helical" evidence="8">
    <location>
        <begin position="15"/>
        <end position="33"/>
    </location>
</feature>
<keyword evidence="4 7" id="KW-0812">Transmembrane</keyword>
<dbReference type="Pfam" id="PF00662">
    <property type="entry name" value="Proton_antipo_N"/>
    <property type="match status" value="1"/>
</dbReference>
<comment type="caution">
    <text evidence="11">The sequence shown here is derived from an EMBL/GenBank/DDBJ whole genome shotgun (WGS) entry which is preliminary data.</text>
</comment>
<feature type="transmembrane region" description="Helical" evidence="8">
    <location>
        <begin position="144"/>
        <end position="162"/>
    </location>
</feature>
<evidence type="ECO:0000256" key="1">
    <source>
        <dbReference type="ARBA" id="ARBA00004651"/>
    </source>
</evidence>
<keyword evidence="6 8" id="KW-0472">Membrane</keyword>
<dbReference type="InterPro" id="IPR001750">
    <property type="entry name" value="ND/Mrp_TM"/>
</dbReference>
<evidence type="ECO:0000256" key="7">
    <source>
        <dbReference type="RuleBase" id="RU000320"/>
    </source>
</evidence>
<organism evidence="11 12">
    <name type="scientific">Pelovirga terrestris</name>
    <dbReference type="NCBI Taxonomy" id="2771352"/>
    <lineage>
        <taxon>Bacteria</taxon>
        <taxon>Pseudomonadati</taxon>
        <taxon>Thermodesulfobacteriota</taxon>
        <taxon>Desulfuromonadia</taxon>
        <taxon>Geobacterales</taxon>
        <taxon>Geobacteraceae</taxon>
        <taxon>Pelovirga</taxon>
    </lineage>
</organism>
<evidence type="ECO:0000256" key="8">
    <source>
        <dbReference type="SAM" id="Phobius"/>
    </source>
</evidence>
<evidence type="ECO:0000256" key="2">
    <source>
        <dbReference type="ARBA" id="ARBA00005346"/>
    </source>
</evidence>
<keyword evidence="12" id="KW-1185">Reference proteome</keyword>
<dbReference type="PANTHER" id="PTHR42703">
    <property type="entry name" value="NADH DEHYDROGENASE"/>
    <property type="match status" value="1"/>
</dbReference>
<feature type="transmembrane region" description="Helical" evidence="8">
    <location>
        <begin position="282"/>
        <end position="301"/>
    </location>
</feature>
<evidence type="ECO:0000313" key="12">
    <source>
        <dbReference type="Proteomes" id="UP000632828"/>
    </source>
</evidence>
<evidence type="ECO:0000259" key="10">
    <source>
        <dbReference type="Pfam" id="PF00662"/>
    </source>
</evidence>
<comment type="subcellular location">
    <subcellularLocation>
        <location evidence="1">Cell membrane</location>
        <topology evidence="1">Multi-pass membrane protein</topology>
    </subcellularLocation>
    <subcellularLocation>
        <location evidence="7">Membrane</location>
        <topology evidence="7">Multi-pass membrane protein</topology>
    </subcellularLocation>
</comment>
<dbReference type="InterPro" id="IPR001516">
    <property type="entry name" value="Proton_antipo_N"/>
</dbReference>
<accession>A0A8J6UPZ5</accession>
<dbReference type="PANTHER" id="PTHR42703:SF1">
    <property type="entry name" value="NA(+)_H(+) ANTIPORTER SUBUNIT D1"/>
    <property type="match status" value="1"/>
</dbReference>
<dbReference type="Pfam" id="PF00361">
    <property type="entry name" value="Proton_antipo_M"/>
    <property type="match status" value="1"/>
</dbReference>
<evidence type="ECO:0000256" key="4">
    <source>
        <dbReference type="ARBA" id="ARBA00022692"/>
    </source>
</evidence>
<evidence type="ECO:0000259" key="9">
    <source>
        <dbReference type="Pfam" id="PF00361"/>
    </source>
</evidence>
<proteinExistence type="inferred from homology"/>
<feature type="transmembrane region" description="Helical" evidence="8">
    <location>
        <begin position="216"/>
        <end position="238"/>
    </location>
</feature>
<dbReference type="PRINTS" id="PR01437">
    <property type="entry name" value="NUOXDRDTASE4"/>
</dbReference>
<feature type="transmembrane region" description="Helical" evidence="8">
    <location>
        <begin position="40"/>
        <end position="64"/>
    </location>
</feature>
<name>A0A8J6UPZ5_9BACT</name>
<reference evidence="11" key="1">
    <citation type="submission" date="2020-09" db="EMBL/GenBank/DDBJ databases">
        <title>Pelobacter alkaliphilus sp. nov., a novel anaerobic arsenate-reducing bacterium from terrestrial mud volcano.</title>
        <authorList>
            <person name="Khomyakova M.A."/>
            <person name="Merkel A.Y."/>
            <person name="Slobodkin A.I."/>
        </authorList>
    </citation>
    <scope>NUCLEOTIDE SEQUENCE</scope>
    <source>
        <strain evidence="11">M08fum</strain>
    </source>
</reference>